<feature type="chain" id="PRO_5012112011" evidence="7">
    <location>
        <begin position="20"/>
        <end position="929"/>
    </location>
</feature>
<dbReference type="InterPro" id="IPR036465">
    <property type="entry name" value="vWFA_dom_sf"/>
</dbReference>
<feature type="domain" description="VWFA" evidence="8">
    <location>
        <begin position="629"/>
        <end position="814"/>
    </location>
</feature>
<accession>A0A2B4S0B4</accession>
<dbReference type="InterPro" id="IPR000884">
    <property type="entry name" value="TSP1_rpt"/>
</dbReference>
<sequence length="929" mass="101640">MAVQLYLAGLLLLFVTVKGDAEGAALDGGYSNWSEFSECSATCGDGLRIRKRSCNNPEPKNGGKDCESLGPDTDTKACNSFPCHNANYTQWTGWSECSVTCGVGEQKRSRTCTNPPPQPGRKNCEEEHLGPADETQKCRLKPCPIDGNYTEWTEWSVCSASCGGGSQLRTRQCTRPLPKYGGVDCDELGPANQTQECNPDPCPIDGNYTEWSEWSECDVNCGGGVQSRSRTCTNPSPKNGGNNCEGLGPTNDTQACNPDPCSIDGNYTEWSEWPECSATCGGGLQNRTRNCTNPPPQYGGKECEGLGPAVETQSCGSEKCPMDGNYTKWSDWSKCSVTCGGGEQSRSRTCTNPPPKYGGKNCQGLGSANDTQECNPDPCPIDGNYTEWSEWSVCSTTCGGGFQTRTRNCTNPPPQNDGRDCEGLGLATETKSCGSEKCPTDGNYTTWSDWSECSTTCGEGKQSRSRTCTSPPPKHSGKNCSELGAADDTQMCNPGPCPIDGNYSQWTEWSDCDVTCGRGVQNRSRSCTSPPPQYDGKSCEGLGPANETKECNKNPCLLLFEAIDGDYTEWSKWSKCSVTCGRGSKTRTRECTNPPPQYGGKDCSDLGPVNDTQGCNTTACPPPCSAGLDVAIVLDKSKSVKIANLHKVIDSLVELVDKFEPAPDKDHFGLITFNSKAHVEFTFADEARFSKQQLMEKIKEIPRTLEFQTRTDLAMKAARDQLFSPSGGNRPEKPNVMIVFTDGKPTKQPRNFKIFTTEFYQDPKVADLYTVAVGIGNGINIETLHDIAGPNGNVIAVESFDRLEAELSEIKDKVCGETWHPFQTRKKEHMDKVRLTNENLHKGNTLSAKKRMGKEDGGLARHTVECLSDVDWGNAEIVTTERGLKQRKVLEGIESLRQKNRRMRVLNNFDHVETWKPVLNSFFGHEKRL</sequence>
<name>A0A2B4S0B4_STYPI</name>
<evidence type="ECO:0000256" key="1">
    <source>
        <dbReference type="ARBA" id="ARBA00004167"/>
    </source>
</evidence>
<keyword evidence="3" id="KW-0677">Repeat</keyword>
<dbReference type="FunFam" id="2.20.100.10:FF:000007">
    <property type="entry name" value="Thrombospondin 1"/>
    <property type="match status" value="7"/>
</dbReference>
<evidence type="ECO:0000259" key="8">
    <source>
        <dbReference type="PROSITE" id="PS50234"/>
    </source>
</evidence>
<dbReference type="EMBL" id="LSMT01000254">
    <property type="protein sequence ID" value="PFX22017.1"/>
    <property type="molecule type" value="Genomic_DNA"/>
</dbReference>
<dbReference type="PANTHER" id="PTHR22906:SF54">
    <property type="entry name" value="IG-LIKE DOMAIN-CONTAINING PROTEIN"/>
    <property type="match status" value="1"/>
</dbReference>
<comment type="caution">
    <text evidence="9">The sequence shown here is derived from an EMBL/GenBank/DDBJ whole genome shotgun (WGS) entry which is preliminary data.</text>
</comment>
<gene>
    <name evidence="9" type="primary">HMCN1</name>
    <name evidence="9" type="ORF">AWC38_SpisGene13469</name>
</gene>
<dbReference type="Gene3D" id="2.20.100.10">
    <property type="entry name" value="Thrombospondin type-1 (TSP1) repeat"/>
    <property type="match status" value="10"/>
</dbReference>
<evidence type="ECO:0000256" key="6">
    <source>
        <dbReference type="ARBA" id="ARBA00023157"/>
    </source>
</evidence>
<dbReference type="AlphaFoldDB" id="A0A2B4S0B4"/>
<evidence type="ECO:0000313" key="9">
    <source>
        <dbReference type="EMBL" id="PFX22017.1"/>
    </source>
</evidence>
<evidence type="ECO:0000313" key="10">
    <source>
        <dbReference type="Proteomes" id="UP000225706"/>
    </source>
</evidence>
<keyword evidence="7" id="KW-0732">Signal</keyword>
<reference evidence="10" key="1">
    <citation type="journal article" date="2017" name="bioRxiv">
        <title>Comparative analysis of the genomes of Stylophora pistillata and Acropora digitifera provides evidence for extensive differences between species of corals.</title>
        <authorList>
            <person name="Voolstra C.R."/>
            <person name="Li Y."/>
            <person name="Liew Y.J."/>
            <person name="Baumgarten S."/>
            <person name="Zoccola D."/>
            <person name="Flot J.-F."/>
            <person name="Tambutte S."/>
            <person name="Allemand D."/>
            <person name="Aranda M."/>
        </authorList>
    </citation>
    <scope>NUCLEOTIDE SEQUENCE [LARGE SCALE GENOMIC DNA]</scope>
</reference>
<dbReference type="SMART" id="SM00209">
    <property type="entry name" value="TSP1"/>
    <property type="match status" value="10"/>
</dbReference>
<keyword evidence="4" id="KW-1133">Transmembrane helix</keyword>
<dbReference type="Pfam" id="PF00092">
    <property type="entry name" value="VWA"/>
    <property type="match status" value="1"/>
</dbReference>
<keyword evidence="6" id="KW-1015">Disulfide bond</keyword>
<keyword evidence="10" id="KW-1185">Reference proteome</keyword>
<dbReference type="PANTHER" id="PTHR22906">
    <property type="entry name" value="PROPERDIN"/>
    <property type="match status" value="1"/>
</dbReference>
<dbReference type="InterPro" id="IPR052065">
    <property type="entry name" value="Compl_asym_regulator"/>
</dbReference>
<dbReference type="SUPFAM" id="SSF53300">
    <property type="entry name" value="vWA-like"/>
    <property type="match status" value="1"/>
</dbReference>
<dbReference type="FunFam" id="2.20.100.10:FF:000001">
    <property type="entry name" value="semaphorin-5A isoform X1"/>
    <property type="match status" value="1"/>
</dbReference>
<feature type="signal peptide" evidence="7">
    <location>
        <begin position="1"/>
        <end position="19"/>
    </location>
</feature>
<dbReference type="Gene3D" id="3.40.50.410">
    <property type="entry name" value="von Willebrand factor, type A domain"/>
    <property type="match status" value="1"/>
</dbReference>
<dbReference type="CDD" id="cd01450">
    <property type="entry name" value="vWFA_subfamily_ECM"/>
    <property type="match status" value="1"/>
</dbReference>
<evidence type="ECO:0000256" key="3">
    <source>
        <dbReference type="ARBA" id="ARBA00022737"/>
    </source>
</evidence>
<proteinExistence type="predicted"/>
<evidence type="ECO:0000256" key="7">
    <source>
        <dbReference type="SAM" id="SignalP"/>
    </source>
</evidence>
<dbReference type="GO" id="GO:0016020">
    <property type="term" value="C:membrane"/>
    <property type="evidence" value="ECO:0007669"/>
    <property type="project" value="UniProtKB-SubCell"/>
</dbReference>
<dbReference type="FunFam" id="2.20.100.10:FF:000002">
    <property type="entry name" value="Unc-5 netrin receptor C"/>
    <property type="match status" value="1"/>
</dbReference>
<keyword evidence="5" id="KW-0472">Membrane</keyword>
<protein>
    <submittedName>
        <fullName evidence="9">Hemicentin-1</fullName>
    </submittedName>
</protein>
<dbReference type="PROSITE" id="PS50092">
    <property type="entry name" value="TSP1"/>
    <property type="match status" value="10"/>
</dbReference>
<dbReference type="InterPro" id="IPR002035">
    <property type="entry name" value="VWF_A"/>
</dbReference>
<evidence type="ECO:0000256" key="4">
    <source>
        <dbReference type="ARBA" id="ARBA00022989"/>
    </source>
</evidence>
<dbReference type="Proteomes" id="UP000225706">
    <property type="component" value="Unassembled WGS sequence"/>
</dbReference>
<evidence type="ECO:0000256" key="5">
    <source>
        <dbReference type="ARBA" id="ARBA00023136"/>
    </source>
</evidence>
<dbReference type="PRINTS" id="PR00453">
    <property type="entry name" value="VWFADOMAIN"/>
</dbReference>
<keyword evidence="2" id="KW-0812">Transmembrane</keyword>
<dbReference type="SUPFAM" id="SSF82895">
    <property type="entry name" value="TSP-1 type 1 repeat"/>
    <property type="match status" value="10"/>
</dbReference>
<organism evidence="9 10">
    <name type="scientific">Stylophora pistillata</name>
    <name type="common">Smooth cauliflower coral</name>
    <dbReference type="NCBI Taxonomy" id="50429"/>
    <lineage>
        <taxon>Eukaryota</taxon>
        <taxon>Metazoa</taxon>
        <taxon>Cnidaria</taxon>
        <taxon>Anthozoa</taxon>
        <taxon>Hexacorallia</taxon>
        <taxon>Scleractinia</taxon>
        <taxon>Astrocoeniina</taxon>
        <taxon>Pocilloporidae</taxon>
        <taxon>Stylophora</taxon>
    </lineage>
</organism>
<dbReference type="OrthoDB" id="5965464at2759"/>
<dbReference type="PROSITE" id="PS50234">
    <property type="entry name" value="VWFA"/>
    <property type="match status" value="1"/>
</dbReference>
<dbReference type="Pfam" id="PF00090">
    <property type="entry name" value="TSP_1"/>
    <property type="match status" value="10"/>
</dbReference>
<dbReference type="InterPro" id="IPR036383">
    <property type="entry name" value="TSP1_rpt_sf"/>
</dbReference>
<comment type="subcellular location">
    <subcellularLocation>
        <location evidence="1">Membrane</location>
        <topology evidence="1">Single-pass membrane protein</topology>
    </subcellularLocation>
</comment>
<evidence type="ECO:0000256" key="2">
    <source>
        <dbReference type="ARBA" id="ARBA00022692"/>
    </source>
</evidence>
<dbReference type="SMART" id="SM00327">
    <property type="entry name" value="VWA"/>
    <property type="match status" value="1"/>
</dbReference>